<name>A0AA95GNL8_9GAMM</name>
<dbReference type="InterPro" id="IPR017740">
    <property type="entry name" value="TssA-like"/>
</dbReference>
<evidence type="ECO:0000313" key="3">
    <source>
        <dbReference type="EMBL" id="WGM01843.1"/>
    </source>
</evidence>
<dbReference type="Pfam" id="PF06812">
    <property type="entry name" value="ImpA_N"/>
    <property type="match status" value="1"/>
</dbReference>
<evidence type="ECO:0000259" key="2">
    <source>
        <dbReference type="Pfam" id="PF06812"/>
    </source>
</evidence>
<feature type="compositionally biased region" description="Polar residues" evidence="1">
    <location>
        <begin position="275"/>
        <end position="287"/>
    </location>
</feature>
<feature type="compositionally biased region" description="Basic and acidic residues" evidence="1">
    <location>
        <begin position="264"/>
        <end position="274"/>
    </location>
</feature>
<proteinExistence type="predicted"/>
<dbReference type="RefSeq" id="WP_280625286.1">
    <property type="nucleotide sequence ID" value="NZ_CP123504.1"/>
</dbReference>
<reference evidence="3" key="1">
    <citation type="submission" date="2023-04" db="EMBL/GenBank/DDBJ databases">
        <title>Genome dynamics across the evolutionary transition to endosymbiosis.</title>
        <authorList>
            <person name="Siozios S."/>
            <person name="Nadal-Jimenez P."/>
            <person name="Azagi T."/>
            <person name="Sprong H."/>
            <person name="Frost C.L."/>
            <person name="Parratt S.R."/>
            <person name="Taylor G."/>
            <person name="Brettell L."/>
            <person name="Lew K.C."/>
            <person name="Croft L."/>
            <person name="King K.C."/>
            <person name="Brockhurst M.A."/>
            <person name="Hypsa V."/>
            <person name="Novakova E."/>
            <person name="Darby A.C."/>
            <person name="Hurst G.D.D."/>
        </authorList>
    </citation>
    <scope>NUCLEOTIDE SEQUENCE</scope>
    <source>
        <strain evidence="3">APv</strain>
    </source>
</reference>
<sequence length="358" mass="41449">MELTVLDFDRLMLKHSDDLPAGENIEYQPIFEQINQARESDDDLQLEDMWSCEARQTDWRQVSLLCIEVLEKHSKDLQIACWLTQAQAKLHGLAGMAVGVALISRLCETFWPILWPKLDEEDGYGADIRLARLNWLDNRLSHLLQDWPLTDDGKLNVRQWARVQHYEHSVAVNTELRKPLQDDGYFGIADCEESIRHTSSSHVNHLLEQIQTLQTSLLTLQTLLKNFCGENVIVMNDSLHQVEEVQSLLSRFYQDRLSPLMVKEQQHEQIKTDSDTQLNNPSLNRPSSHLENRKQAIEQMLTIAQYFRSNEPTSPVPYLLERAASWANMEIAQWLAEMLVDNDSTLRDMMRVIKGSEN</sequence>
<dbReference type="PANTHER" id="PTHR37951">
    <property type="entry name" value="CYTOPLASMIC PROTEIN-RELATED"/>
    <property type="match status" value="1"/>
</dbReference>
<dbReference type="Proteomes" id="UP001177595">
    <property type="component" value="Chromosome"/>
</dbReference>
<evidence type="ECO:0000256" key="1">
    <source>
        <dbReference type="SAM" id="MobiDB-lite"/>
    </source>
</evidence>
<protein>
    <submittedName>
        <fullName evidence="3">Type VI secretion system protein TssA</fullName>
    </submittedName>
</protein>
<dbReference type="AlphaFoldDB" id="A0AA95GNL8"/>
<dbReference type="NCBIfam" id="TIGR03363">
    <property type="entry name" value="VI_chp_8"/>
    <property type="match status" value="1"/>
</dbReference>
<gene>
    <name evidence="3" type="primary">tssA</name>
    <name evidence="3" type="ORF">QE210_01575</name>
</gene>
<evidence type="ECO:0000313" key="4">
    <source>
        <dbReference type="Proteomes" id="UP001177595"/>
    </source>
</evidence>
<accession>A0AA95GNL8</accession>
<dbReference type="PANTHER" id="PTHR37951:SF1">
    <property type="entry name" value="TYPE VI SECRETION SYSTEM COMPONENT TSSA1"/>
    <property type="match status" value="1"/>
</dbReference>
<feature type="domain" description="ImpA N-terminal" evidence="2">
    <location>
        <begin position="16"/>
        <end position="137"/>
    </location>
</feature>
<dbReference type="InterPro" id="IPR010657">
    <property type="entry name" value="ImpA_N"/>
</dbReference>
<dbReference type="EMBL" id="CP123504">
    <property type="protein sequence ID" value="WGM01843.1"/>
    <property type="molecule type" value="Genomic_DNA"/>
</dbReference>
<organism evidence="3 4">
    <name type="scientific">Arsenophonus nasoniae</name>
    <name type="common">son-killer infecting Nasonia vitripennis</name>
    <dbReference type="NCBI Taxonomy" id="638"/>
    <lineage>
        <taxon>Bacteria</taxon>
        <taxon>Pseudomonadati</taxon>
        <taxon>Pseudomonadota</taxon>
        <taxon>Gammaproteobacteria</taxon>
        <taxon>Enterobacterales</taxon>
        <taxon>Morganellaceae</taxon>
        <taxon>Arsenophonus</taxon>
    </lineage>
</organism>
<feature type="region of interest" description="Disordered" evidence="1">
    <location>
        <begin position="263"/>
        <end position="290"/>
    </location>
</feature>